<feature type="compositionally biased region" description="Low complexity" evidence="2">
    <location>
        <begin position="206"/>
        <end position="215"/>
    </location>
</feature>
<feature type="compositionally biased region" description="Polar residues" evidence="2">
    <location>
        <begin position="328"/>
        <end position="346"/>
    </location>
</feature>
<name>A0ABQ8TYD9_PERAM</name>
<keyword evidence="1" id="KW-0863">Zinc-finger</keyword>
<evidence type="ECO:0000256" key="1">
    <source>
        <dbReference type="PROSITE-ProRule" id="PRU00047"/>
    </source>
</evidence>
<keyword evidence="6" id="KW-1185">Reference proteome</keyword>
<evidence type="ECO:0000313" key="6">
    <source>
        <dbReference type="Proteomes" id="UP001148838"/>
    </source>
</evidence>
<accession>A0ABQ8TYD9</accession>
<feature type="compositionally biased region" description="Basic and acidic residues" evidence="2">
    <location>
        <begin position="188"/>
        <end position="198"/>
    </location>
</feature>
<dbReference type="Pfam" id="PF16087">
    <property type="entry name" value="DUF4817"/>
    <property type="match status" value="1"/>
</dbReference>
<feature type="domain" description="CCHC-type" evidence="3">
    <location>
        <begin position="153"/>
        <end position="167"/>
    </location>
</feature>
<gene>
    <name evidence="5" type="ORF">ANN_03222</name>
</gene>
<evidence type="ECO:0000259" key="3">
    <source>
        <dbReference type="PROSITE" id="PS50158"/>
    </source>
</evidence>
<dbReference type="Pfam" id="PF10545">
    <property type="entry name" value="MADF_DNA_bdg"/>
    <property type="match status" value="1"/>
</dbReference>
<evidence type="ECO:0000313" key="5">
    <source>
        <dbReference type="EMBL" id="KAJ4451751.1"/>
    </source>
</evidence>
<evidence type="ECO:0000259" key="4">
    <source>
        <dbReference type="PROSITE" id="PS51029"/>
    </source>
</evidence>
<feature type="domain" description="MADF" evidence="4">
    <location>
        <begin position="419"/>
        <end position="504"/>
    </location>
</feature>
<dbReference type="InterPro" id="IPR001878">
    <property type="entry name" value="Znf_CCHC"/>
</dbReference>
<feature type="compositionally biased region" description="Acidic residues" evidence="2">
    <location>
        <begin position="255"/>
        <end position="279"/>
    </location>
</feature>
<comment type="caution">
    <text evidence="5">The sequence shown here is derived from an EMBL/GenBank/DDBJ whole genome shotgun (WGS) entry which is preliminary data.</text>
</comment>
<dbReference type="InterPro" id="IPR006578">
    <property type="entry name" value="MADF-dom"/>
</dbReference>
<dbReference type="EMBL" id="JAJSOF020000001">
    <property type="protein sequence ID" value="KAJ4451751.1"/>
    <property type="molecule type" value="Genomic_DNA"/>
</dbReference>
<feature type="region of interest" description="Disordered" evidence="2">
    <location>
        <begin position="172"/>
        <end position="352"/>
    </location>
</feature>
<feature type="compositionally biased region" description="Polar residues" evidence="2">
    <location>
        <begin position="298"/>
        <end position="318"/>
    </location>
</feature>
<keyword evidence="1" id="KW-0862">Zinc</keyword>
<evidence type="ECO:0000256" key="2">
    <source>
        <dbReference type="SAM" id="MobiDB-lite"/>
    </source>
</evidence>
<protein>
    <recommendedName>
        <fullName evidence="7">CCHC-type domain-containing protein</fullName>
    </recommendedName>
</protein>
<feature type="region of interest" description="Disordered" evidence="2">
    <location>
        <begin position="366"/>
        <end position="388"/>
    </location>
</feature>
<dbReference type="PROSITE" id="PS51029">
    <property type="entry name" value="MADF"/>
    <property type="match status" value="1"/>
</dbReference>
<feature type="compositionally biased region" description="Low complexity" evidence="2">
    <location>
        <begin position="235"/>
        <end position="247"/>
    </location>
</feature>
<keyword evidence="1" id="KW-0479">Metal-binding</keyword>
<dbReference type="Proteomes" id="UP001148838">
    <property type="component" value="Unassembled WGS sequence"/>
</dbReference>
<sequence length="736" mass="84086">MPFVLNAKKPRTCKKPHFACETCDIHFNKTPPVRHATCFTIIKHTPNDVRRSAKSAMASKICRKNTIKAVFNKDQQRPTAYEIHQWLEENINVREDELDTLQLVSKQNAVYIKFNNQLSYEKHLQLHTGTSTIQLMNGATTTVNLTAGQEQTCFLCGSASHIRRYCPGKGSRQIGNNNNRPFLMSDLKPIRDLPDENHPSTVLPISEEATTSASSRTIEPNTREDGQGGQEFTRENGTSTETTTRPTMLLGQDPLQDDIENNLVEIEDSDTITADEDETKEPGKKRRKKNPELDQVKNDGQSTNIEKNKILGNSSQLDSHIKDDGNQVKLTKGSSNQSNAITSIQESRTRMEGDNWSDEIEMEGKTMESEVDMNDSRTETHGSKKLTKDTACRLPTEHSLSTVKLVYPSMSLDLINTEDFISEIESRPAIWDVKSDNYSNKVVKTNAWQEIIAKFVPDFNEKKEQRLRVFENKVLRKIFGAKRDEVTGEWRKLHNAELHALYSSPDIIRNIKSICLRWAGHVAVMGESRNAYRVLVGRPEGKRSLGRPRRRWEDNIKMDLREVGYGDRDWINLAQDRDQWRAYVNGNEPPGSLNAIFQSNHQLRIDVYTFPELADMVMCYGEARGNGRRALHMYQQQFQNRNHSQHTMFARLYQRLRDDGSLRSRRIGGRPRRHPFSVNDNTELKGKELPYNPLGKYVVINIAEIFGFLLHEAAHSPSGIAQRRVVDCRTKHVSSV</sequence>
<reference evidence="5 6" key="1">
    <citation type="journal article" date="2022" name="Allergy">
        <title>Genome assembly and annotation of Periplaneta americana reveal a comprehensive cockroach allergen profile.</title>
        <authorList>
            <person name="Wang L."/>
            <person name="Xiong Q."/>
            <person name="Saelim N."/>
            <person name="Wang L."/>
            <person name="Nong W."/>
            <person name="Wan A.T."/>
            <person name="Shi M."/>
            <person name="Liu X."/>
            <person name="Cao Q."/>
            <person name="Hui J.H.L."/>
            <person name="Sookrung N."/>
            <person name="Leung T.F."/>
            <person name="Tungtrongchitr A."/>
            <person name="Tsui S.K.W."/>
        </authorList>
    </citation>
    <scope>NUCLEOTIDE SEQUENCE [LARGE SCALE GENOMIC DNA]</scope>
    <source>
        <strain evidence="5">PWHHKU_190912</strain>
    </source>
</reference>
<dbReference type="InterPro" id="IPR032135">
    <property type="entry name" value="DUF4817"/>
</dbReference>
<organism evidence="5 6">
    <name type="scientific">Periplaneta americana</name>
    <name type="common">American cockroach</name>
    <name type="synonym">Blatta americana</name>
    <dbReference type="NCBI Taxonomy" id="6978"/>
    <lineage>
        <taxon>Eukaryota</taxon>
        <taxon>Metazoa</taxon>
        <taxon>Ecdysozoa</taxon>
        <taxon>Arthropoda</taxon>
        <taxon>Hexapoda</taxon>
        <taxon>Insecta</taxon>
        <taxon>Pterygota</taxon>
        <taxon>Neoptera</taxon>
        <taxon>Polyneoptera</taxon>
        <taxon>Dictyoptera</taxon>
        <taxon>Blattodea</taxon>
        <taxon>Blattoidea</taxon>
        <taxon>Blattidae</taxon>
        <taxon>Blattinae</taxon>
        <taxon>Periplaneta</taxon>
    </lineage>
</organism>
<evidence type="ECO:0008006" key="7">
    <source>
        <dbReference type="Google" id="ProtNLM"/>
    </source>
</evidence>
<proteinExistence type="predicted"/>
<dbReference type="PROSITE" id="PS50158">
    <property type="entry name" value="ZF_CCHC"/>
    <property type="match status" value="1"/>
</dbReference>